<dbReference type="Proteomes" id="UP001283361">
    <property type="component" value="Unassembled WGS sequence"/>
</dbReference>
<comment type="caution">
    <text evidence="1">The sequence shown here is derived from an EMBL/GenBank/DDBJ whole genome shotgun (WGS) entry which is preliminary data.</text>
</comment>
<dbReference type="EMBL" id="JAWDGP010004530">
    <property type="protein sequence ID" value="KAK3763557.1"/>
    <property type="molecule type" value="Genomic_DNA"/>
</dbReference>
<sequence>MENDTQKLWQLTKALNDDNVFRSQTVLLIESGPVAGKAACNVLANTYKNVSDVEISSSRIHDIQCETKEPQNTDVPSHPCTFDRLTMKELDLARLSIKPPKTAPEPDGITNDMLRHIGPAAKKTLLVIFNQSWNLGHVPSR</sequence>
<organism evidence="1 2">
    <name type="scientific">Elysia crispata</name>
    <name type="common">lettuce slug</name>
    <dbReference type="NCBI Taxonomy" id="231223"/>
    <lineage>
        <taxon>Eukaryota</taxon>
        <taxon>Metazoa</taxon>
        <taxon>Spiralia</taxon>
        <taxon>Lophotrochozoa</taxon>
        <taxon>Mollusca</taxon>
        <taxon>Gastropoda</taxon>
        <taxon>Heterobranchia</taxon>
        <taxon>Euthyneura</taxon>
        <taxon>Panpulmonata</taxon>
        <taxon>Sacoglossa</taxon>
        <taxon>Placobranchoidea</taxon>
        <taxon>Plakobranchidae</taxon>
        <taxon>Elysia</taxon>
    </lineage>
</organism>
<evidence type="ECO:0000313" key="1">
    <source>
        <dbReference type="EMBL" id="KAK3763557.1"/>
    </source>
</evidence>
<evidence type="ECO:0000313" key="2">
    <source>
        <dbReference type="Proteomes" id="UP001283361"/>
    </source>
</evidence>
<reference evidence="1" key="1">
    <citation type="journal article" date="2023" name="G3 (Bethesda)">
        <title>A reference genome for the long-term kleptoplast-retaining sea slug Elysia crispata morphotype clarki.</title>
        <authorList>
            <person name="Eastman K.E."/>
            <person name="Pendleton A.L."/>
            <person name="Shaikh M.A."/>
            <person name="Suttiyut T."/>
            <person name="Ogas R."/>
            <person name="Tomko P."/>
            <person name="Gavelis G."/>
            <person name="Widhalm J.R."/>
            <person name="Wisecaver J.H."/>
        </authorList>
    </citation>
    <scope>NUCLEOTIDE SEQUENCE</scope>
    <source>
        <strain evidence="1">ECLA1</strain>
    </source>
</reference>
<protein>
    <submittedName>
        <fullName evidence="1">Uncharacterized protein</fullName>
    </submittedName>
</protein>
<keyword evidence="2" id="KW-1185">Reference proteome</keyword>
<proteinExistence type="predicted"/>
<gene>
    <name evidence="1" type="ORF">RRG08_056981</name>
</gene>
<name>A0AAE0Z7X1_9GAST</name>
<dbReference type="AlphaFoldDB" id="A0AAE0Z7X1"/>
<accession>A0AAE0Z7X1</accession>